<dbReference type="EMBL" id="PRDW01000012">
    <property type="protein sequence ID" value="PPB82835.1"/>
    <property type="molecule type" value="Genomic_DNA"/>
</dbReference>
<gene>
    <name evidence="3" type="ORF">B0O95_11212</name>
</gene>
<keyword evidence="4" id="KW-1185">Reference proteome</keyword>
<organism evidence="3 4">
    <name type="scientific">Mycetohabitans endofungorum</name>
    <dbReference type="NCBI Taxonomy" id="417203"/>
    <lineage>
        <taxon>Bacteria</taxon>
        <taxon>Pseudomonadati</taxon>
        <taxon>Pseudomonadota</taxon>
        <taxon>Betaproteobacteria</taxon>
        <taxon>Burkholderiales</taxon>
        <taxon>Burkholderiaceae</taxon>
        <taxon>Mycetohabitans</taxon>
    </lineage>
</organism>
<evidence type="ECO:0000313" key="3">
    <source>
        <dbReference type="EMBL" id="PPB82835.1"/>
    </source>
</evidence>
<dbReference type="AlphaFoldDB" id="A0A2P5K8A5"/>
<comment type="caution">
    <text evidence="3">The sequence shown here is derived from an EMBL/GenBank/DDBJ whole genome shotgun (WGS) entry which is preliminary data.</text>
</comment>
<dbReference type="InterPro" id="IPR029058">
    <property type="entry name" value="AB_hydrolase_fold"/>
</dbReference>
<evidence type="ECO:0000259" key="2">
    <source>
        <dbReference type="Pfam" id="PF12697"/>
    </source>
</evidence>
<dbReference type="Pfam" id="PF12697">
    <property type="entry name" value="Abhydrolase_6"/>
    <property type="match status" value="1"/>
</dbReference>
<reference evidence="3 4" key="1">
    <citation type="submission" date="2018-01" db="EMBL/GenBank/DDBJ databases">
        <title>Genomic Encyclopedia of Type Strains, Phase III (KMG-III): the genomes of soil and plant-associated and newly described type strains.</title>
        <authorList>
            <person name="Whitman W."/>
        </authorList>
    </citation>
    <scope>NUCLEOTIDE SEQUENCE [LARGE SCALE GENOMIC DNA]</scope>
    <source>
        <strain evidence="3 4">HKI456</strain>
    </source>
</reference>
<sequence length="314" mass="34440">MHHCASSAKAHTAEAGTPGQVTADGGLTKLPAGATHGALQIEYRWLNRTRYDAPIAVFLHEGLGSVAMWRDWPQTLCDALGWRALVYSRPGYGRSTPREPGVKWPVQFMHEQAYDVLPSLLDALGIDASEQARMWLIGHSDGGSIALLYASAFPNALAGAVVIAPHVMVEQVSVDSIAQMKIDYERKRLRGKLARYHDDVDSAFYGWNDIWLDPAFRDWNITGVLPRIQCHLLAIHGYDDKYGTMAQIDMIQHNVRHAQLAKLPSCGHSPHRDAPAELNRVIADFVCAVTSLSGPPRSPCCATLTARAATHSCT</sequence>
<evidence type="ECO:0000256" key="1">
    <source>
        <dbReference type="SAM" id="MobiDB-lite"/>
    </source>
</evidence>
<dbReference type="PANTHER" id="PTHR43798:SF33">
    <property type="entry name" value="HYDROLASE, PUTATIVE (AFU_ORTHOLOGUE AFUA_2G14860)-RELATED"/>
    <property type="match status" value="1"/>
</dbReference>
<accession>A0A2P5K8A5</accession>
<evidence type="ECO:0000313" key="4">
    <source>
        <dbReference type="Proteomes" id="UP000243096"/>
    </source>
</evidence>
<feature type="domain" description="AB hydrolase-1" evidence="2">
    <location>
        <begin position="57"/>
        <end position="280"/>
    </location>
</feature>
<protein>
    <submittedName>
        <fullName evidence="3">Pimeloyl-ACP methyl ester carboxylesterase</fullName>
    </submittedName>
</protein>
<dbReference type="GO" id="GO:0016020">
    <property type="term" value="C:membrane"/>
    <property type="evidence" value="ECO:0007669"/>
    <property type="project" value="TreeGrafter"/>
</dbReference>
<name>A0A2P5K8A5_9BURK</name>
<feature type="region of interest" description="Disordered" evidence="1">
    <location>
        <begin position="1"/>
        <end position="27"/>
    </location>
</feature>
<proteinExistence type="predicted"/>
<dbReference type="PANTHER" id="PTHR43798">
    <property type="entry name" value="MONOACYLGLYCEROL LIPASE"/>
    <property type="match status" value="1"/>
</dbReference>
<dbReference type="RefSeq" id="WP_233203320.1">
    <property type="nucleotide sequence ID" value="NZ_CP062179.1"/>
</dbReference>
<dbReference type="InterPro" id="IPR050266">
    <property type="entry name" value="AB_hydrolase_sf"/>
</dbReference>
<dbReference type="Proteomes" id="UP000243096">
    <property type="component" value="Unassembled WGS sequence"/>
</dbReference>
<dbReference type="SUPFAM" id="SSF53474">
    <property type="entry name" value="alpha/beta-Hydrolases"/>
    <property type="match status" value="1"/>
</dbReference>
<dbReference type="InterPro" id="IPR000073">
    <property type="entry name" value="AB_hydrolase_1"/>
</dbReference>
<dbReference type="Gene3D" id="3.40.50.1820">
    <property type="entry name" value="alpha/beta hydrolase"/>
    <property type="match status" value="1"/>
</dbReference>